<gene>
    <name evidence="3" type="ORF">TRP8649_02674</name>
</gene>
<feature type="region of interest" description="Disordered" evidence="1">
    <location>
        <begin position="263"/>
        <end position="357"/>
    </location>
</feature>
<feature type="compositionally biased region" description="Basic and acidic residues" evidence="1">
    <location>
        <begin position="163"/>
        <end position="177"/>
    </location>
</feature>
<feature type="compositionally biased region" description="Basic and acidic residues" evidence="1">
    <location>
        <begin position="330"/>
        <end position="341"/>
    </location>
</feature>
<organism evidence="3 4">
    <name type="scientific">Pelagimonas phthalicica</name>
    <dbReference type="NCBI Taxonomy" id="1037362"/>
    <lineage>
        <taxon>Bacteria</taxon>
        <taxon>Pseudomonadati</taxon>
        <taxon>Pseudomonadota</taxon>
        <taxon>Alphaproteobacteria</taxon>
        <taxon>Rhodobacterales</taxon>
        <taxon>Roseobacteraceae</taxon>
        <taxon>Pelagimonas</taxon>
    </lineage>
</organism>
<name>A0A238JD62_9RHOB</name>
<sequence>MNNASDGQGCRIKCWTVAGAIGLFVALMAIAVAGKGIIAGIFLGLLAAILLGLLFIWLFCADVPAIGASGSKDDGAASARAGGAGTSSAPVAAGAAAGVAAGAAASAAKPSGAEAKAAESDAAAVDTTAEDAVASTDAAAEDGAADADAVVKPSTVLEGEAELAERKGSWKYERDAADADGSGTADAGGNDSAGDAGVADAGGDDAAADAPSAEAGQAAADAATAGGTDDAEASDTASAEPVIKPSTALAGEAELAERKGTWKYEAPAAEADTQSAASDSKDASDSSSDSAAADAPTEEAAAEAVVAAAPVSEDAPKAAASDDLGEDYDRDGVKEGTEEGSRPSLLEAPREGGPDNLKEIKGIGPKLEKVCHSLGIYHFDQIAAWSEDEVAWANANLVGFKGRVSRDNWVEQAKILAAGGETEFSKRVDKGGVY</sequence>
<dbReference type="EMBL" id="FXXP01000002">
    <property type="protein sequence ID" value="SMX28549.1"/>
    <property type="molecule type" value="Genomic_DNA"/>
</dbReference>
<feature type="compositionally biased region" description="Low complexity" evidence="1">
    <location>
        <begin position="179"/>
        <end position="201"/>
    </location>
</feature>
<dbReference type="AlphaFoldDB" id="A0A238JD62"/>
<protein>
    <submittedName>
        <fullName evidence="3">NADH dehydrogenase subunit E</fullName>
    </submittedName>
</protein>
<feature type="transmembrane region" description="Helical" evidence="2">
    <location>
        <begin position="37"/>
        <end position="60"/>
    </location>
</feature>
<feature type="compositionally biased region" description="Low complexity" evidence="1">
    <location>
        <begin position="208"/>
        <end position="239"/>
    </location>
</feature>
<feature type="compositionally biased region" description="Basic and acidic residues" evidence="1">
    <location>
        <begin position="348"/>
        <end position="357"/>
    </location>
</feature>
<feature type="compositionally biased region" description="Low complexity" evidence="1">
    <location>
        <begin position="302"/>
        <end position="313"/>
    </location>
</feature>
<keyword evidence="2" id="KW-0812">Transmembrane</keyword>
<keyword evidence="4" id="KW-1185">Reference proteome</keyword>
<evidence type="ECO:0000313" key="3">
    <source>
        <dbReference type="EMBL" id="SMX28549.1"/>
    </source>
</evidence>
<reference evidence="4" key="1">
    <citation type="submission" date="2017-05" db="EMBL/GenBank/DDBJ databases">
        <authorList>
            <person name="Rodrigo-Torres L."/>
            <person name="Arahal R. D."/>
            <person name="Lucena T."/>
        </authorList>
    </citation>
    <scope>NUCLEOTIDE SEQUENCE [LARGE SCALE GENOMIC DNA]</scope>
    <source>
        <strain evidence="4">CECT 8649</strain>
    </source>
</reference>
<accession>A0A238JD62</accession>
<proteinExistence type="predicted"/>
<feature type="compositionally biased region" description="Low complexity" evidence="1">
    <location>
        <begin position="285"/>
        <end position="295"/>
    </location>
</feature>
<keyword evidence="2" id="KW-1133">Transmembrane helix</keyword>
<feature type="region of interest" description="Disordered" evidence="1">
    <location>
        <begin position="133"/>
        <end position="250"/>
    </location>
</feature>
<evidence type="ECO:0000256" key="2">
    <source>
        <dbReference type="SAM" id="Phobius"/>
    </source>
</evidence>
<dbReference type="RefSeq" id="WP_235871924.1">
    <property type="nucleotide sequence ID" value="NZ_FXXP01000002.1"/>
</dbReference>
<keyword evidence="2" id="KW-0472">Membrane</keyword>
<evidence type="ECO:0000313" key="4">
    <source>
        <dbReference type="Proteomes" id="UP000225972"/>
    </source>
</evidence>
<dbReference type="Gene3D" id="1.10.150.20">
    <property type="entry name" value="5' to 3' exonuclease, C-terminal subdomain"/>
    <property type="match status" value="1"/>
</dbReference>
<feature type="transmembrane region" description="Helical" evidence="2">
    <location>
        <begin position="12"/>
        <end position="31"/>
    </location>
</feature>
<evidence type="ECO:0000256" key="1">
    <source>
        <dbReference type="SAM" id="MobiDB-lite"/>
    </source>
</evidence>
<dbReference type="Proteomes" id="UP000225972">
    <property type="component" value="Unassembled WGS sequence"/>
</dbReference>